<comment type="caution">
    <text evidence="2">The sequence shown here is derived from an EMBL/GenBank/DDBJ whole genome shotgun (WGS) entry which is preliminary data.</text>
</comment>
<gene>
    <name evidence="2" type="ORF">GO755_04480</name>
</gene>
<evidence type="ECO:0000313" key="3">
    <source>
        <dbReference type="Proteomes" id="UP000436006"/>
    </source>
</evidence>
<dbReference type="RefSeq" id="WP_157583508.1">
    <property type="nucleotide sequence ID" value="NZ_WPIN01000002.1"/>
</dbReference>
<organism evidence="2 3">
    <name type="scientific">Spirosoma arboris</name>
    <dbReference type="NCBI Taxonomy" id="2682092"/>
    <lineage>
        <taxon>Bacteria</taxon>
        <taxon>Pseudomonadati</taxon>
        <taxon>Bacteroidota</taxon>
        <taxon>Cytophagia</taxon>
        <taxon>Cytophagales</taxon>
        <taxon>Cytophagaceae</taxon>
        <taxon>Spirosoma</taxon>
    </lineage>
</organism>
<accession>A0A7K1S6P5</accession>
<name>A0A7K1S6P5_9BACT</name>
<evidence type="ECO:0000256" key="1">
    <source>
        <dbReference type="SAM" id="MobiDB-lite"/>
    </source>
</evidence>
<protein>
    <submittedName>
        <fullName evidence="2">Uncharacterized protein</fullName>
    </submittedName>
</protein>
<evidence type="ECO:0000313" key="2">
    <source>
        <dbReference type="EMBL" id="MVM29278.1"/>
    </source>
</evidence>
<reference evidence="2 3" key="1">
    <citation type="submission" date="2019-12" db="EMBL/GenBank/DDBJ databases">
        <title>Spirosoma sp. HMF4905 genome sequencing and assembly.</title>
        <authorList>
            <person name="Kang H."/>
            <person name="Cha I."/>
            <person name="Kim H."/>
            <person name="Joh K."/>
        </authorList>
    </citation>
    <scope>NUCLEOTIDE SEQUENCE [LARGE SCALE GENOMIC DNA]</scope>
    <source>
        <strain evidence="2 3">HMF4905</strain>
    </source>
</reference>
<dbReference type="Proteomes" id="UP000436006">
    <property type="component" value="Unassembled WGS sequence"/>
</dbReference>
<sequence>MNNQCNLSPNPAPAQNDGQTPPPLDNRQAQASYTPFGPYQVKLPLTIWETRGRHSEVELVYWGLEALKGDHLKTLIAETETGGEGIGEAGHYLAILQEIQNSLFGLVCGLGSELSLAANGMSNRVEREVVHE</sequence>
<dbReference type="EMBL" id="WPIN01000002">
    <property type="protein sequence ID" value="MVM29278.1"/>
    <property type="molecule type" value="Genomic_DNA"/>
</dbReference>
<keyword evidence="3" id="KW-1185">Reference proteome</keyword>
<proteinExistence type="predicted"/>
<feature type="region of interest" description="Disordered" evidence="1">
    <location>
        <begin position="1"/>
        <end position="31"/>
    </location>
</feature>
<dbReference type="AlphaFoldDB" id="A0A7K1S6P5"/>